<organism evidence="1 2">
    <name type="scientific">Ligilactobacillus salivarius str. Ren</name>
    <dbReference type="NCBI Taxonomy" id="1194971"/>
    <lineage>
        <taxon>Bacteria</taxon>
        <taxon>Bacillati</taxon>
        <taxon>Bacillota</taxon>
        <taxon>Bacilli</taxon>
        <taxon>Lactobacillales</taxon>
        <taxon>Lactobacillaceae</taxon>
        <taxon>Ligilactobacillus</taxon>
    </lineage>
</organism>
<dbReference type="InterPro" id="IPR057006">
    <property type="entry name" value="Phage_TAC_19"/>
</dbReference>
<dbReference type="PATRIC" id="fig|1194971.3.peg.300"/>
<evidence type="ECO:0000313" key="1">
    <source>
        <dbReference type="EMBL" id="AKI03850.1"/>
    </source>
</evidence>
<dbReference type="RefSeq" id="WP_047035179.1">
    <property type="nucleotide sequence ID" value="NZ_CP011403.1"/>
</dbReference>
<gene>
    <name evidence="1" type="ORF">LsR_00299</name>
</gene>
<evidence type="ECO:0000313" key="2">
    <source>
        <dbReference type="Proteomes" id="UP000035027"/>
    </source>
</evidence>
<protein>
    <recommendedName>
        <fullName evidence="3">Phage tail protein</fullName>
    </recommendedName>
</protein>
<name>A0A0F7PWE5_9LACO</name>
<dbReference type="Pfam" id="PF23857">
    <property type="entry name" value="Phage_TAC_19"/>
    <property type="match status" value="1"/>
</dbReference>
<dbReference type="AlphaFoldDB" id="A0A0F7PWE5"/>
<accession>A0A0F7PWE5</accession>
<sequence>MISIKLYDSETDKVNYYEQRKINFGKIKKILDFNKDIEEKSARLRILEDKLTNGVVLTKPEEKEFVSLSGENEVGMLEPMIDIVVDLFNNPNVTKEAIYNGLDLQDGVETLRTIMSDAMGGANKDNSKK</sequence>
<dbReference type="NCBIfam" id="NF047360">
    <property type="entry name" value="tail_chap_PVL"/>
    <property type="match status" value="1"/>
</dbReference>
<proteinExistence type="predicted"/>
<dbReference type="Proteomes" id="UP000035027">
    <property type="component" value="Chromosome"/>
</dbReference>
<dbReference type="EMBL" id="CP011403">
    <property type="protein sequence ID" value="AKI03850.1"/>
    <property type="molecule type" value="Genomic_DNA"/>
</dbReference>
<evidence type="ECO:0008006" key="3">
    <source>
        <dbReference type="Google" id="ProtNLM"/>
    </source>
</evidence>
<reference evidence="1 2" key="1">
    <citation type="submission" date="2015-05" db="EMBL/GenBank/DDBJ databases">
        <title>Complete genome sequence of Lactobacillus salivarius Ren, a probiotic strain with antitumor activity.</title>
        <authorList>
            <person name="Sun E."/>
            <person name="Zhao L."/>
            <person name="Liu S."/>
            <person name="Zhang M."/>
            <person name="Guo H."/>
            <person name="Ren F."/>
        </authorList>
    </citation>
    <scope>NUCLEOTIDE SEQUENCE [LARGE SCALE GENOMIC DNA]</scope>
    <source>
        <strain evidence="1 2">Ren</strain>
    </source>
</reference>